<feature type="region of interest" description="Disordered" evidence="1">
    <location>
        <begin position="117"/>
        <end position="196"/>
    </location>
</feature>
<accession>A0A7S4I2J8</accession>
<reference evidence="2" key="1">
    <citation type="submission" date="2021-01" db="EMBL/GenBank/DDBJ databases">
        <authorList>
            <person name="Corre E."/>
            <person name="Pelletier E."/>
            <person name="Niang G."/>
            <person name="Scheremetjew M."/>
            <person name="Finn R."/>
            <person name="Kale V."/>
            <person name="Holt S."/>
            <person name="Cochrane G."/>
            <person name="Meng A."/>
            <person name="Brown T."/>
            <person name="Cohen L."/>
        </authorList>
    </citation>
    <scope>NUCLEOTIDE SEQUENCE</scope>
    <source>
        <strain evidence="2">DIVA3 518/3/11/1/6</strain>
    </source>
</reference>
<name>A0A7S4I2J8_9EUKA</name>
<dbReference type="AlphaFoldDB" id="A0A7S4I2J8"/>
<evidence type="ECO:0000256" key="1">
    <source>
        <dbReference type="SAM" id="MobiDB-lite"/>
    </source>
</evidence>
<gene>
    <name evidence="2" type="ORF">VSP0166_LOCUS7314</name>
</gene>
<proteinExistence type="predicted"/>
<sequence>MKISDTLSLSAFQFSSYSLYQIFALLTINHGISLIERELITFQPPVPPLPPGPESYKVTDTSKCNFAIAARKPTVRARRNTTWIEEMEISSPETTTEETDDSDFDFDLDKIVDAKLSQLSENQEQTEANNSRERITFSEKGSSPVSSPRRTMTLPNSSNSSNSSWKRPSETPKSRGVRKANMLQRKPSKQLDSPRS</sequence>
<feature type="compositionally biased region" description="Polar residues" evidence="1">
    <location>
        <begin position="117"/>
        <end position="129"/>
    </location>
</feature>
<feature type="compositionally biased region" description="Polar residues" evidence="1">
    <location>
        <begin position="139"/>
        <end position="155"/>
    </location>
</feature>
<evidence type="ECO:0000313" key="2">
    <source>
        <dbReference type="EMBL" id="CAE2216302.1"/>
    </source>
</evidence>
<protein>
    <submittedName>
        <fullName evidence="2">Uncharacterized protein</fullName>
    </submittedName>
</protein>
<organism evidence="2">
    <name type="scientific">Vannella robusta</name>
    <dbReference type="NCBI Taxonomy" id="1487602"/>
    <lineage>
        <taxon>Eukaryota</taxon>
        <taxon>Amoebozoa</taxon>
        <taxon>Discosea</taxon>
        <taxon>Flabellinia</taxon>
        <taxon>Vannellidae</taxon>
        <taxon>Vannella</taxon>
    </lineage>
</organism>
<feature type="region of interest" description="Disordered" evidence="1">
    <location>
        <begin position="83"/>
        <end position="103"/>
    </location>
</feature>
<dbReference type="EMBL" id="HBKP01010360">
    <property type="protein sequence ID" value="CAE2216302.1"/>
    <property type="molecule type" value="Transcribed_RNA"/>
</dbReference>